<keyword evidence="4" id="KW-0732">Signal</keyword>
<feature type="signal peptide" evidence="4">
    <location>
        <begin position="1"/>
        <end position="18"/>
    </location>
</feature>
<evidence type="ECO:0000256" key="1">
    <source>
        <dbReference type="ARBA" id="ARBA00022460"/>
    </source>
</evidence>
<dbReference type="Pfam" id="PF00379">
    <property type="entry name" value="Chitin_bind_4"/>
    <property type="match status" value="2"/>
</dbReference>
<sequence>MFKFQVLGVVIFAVAVQGQGHASSYVSYSQEGHALTLEGLGGGYHHAEKEHHQEHYHHPKYQYKYGVEDHHTGDIKSQEETRDGDLVKGSYSLHEPDGTILTVHYTADKHSGFNAVIFILALFGACQASIYGEELSSGFSGYKYLPPSKSANSGGSSASLGSSLHTSIGLGSSSGSSGSYSHESLSEGLTLESLGQSSGSLYSSYSQEGLGSSSQSAQGSSGKSTGSSYISYSQGGLSEGLSLGSAQLSGSYSQGSSGSSQSSGSYGQASSGKSSGSSYISYSQGGLSEGLSLVLTVKVDLVRDYRLVLLNYLVPPLVNQVVHPTVLTVKKAFLEDYLMVLLNLMGLMVKLHLENPVALLTFLTIKEVHLVPTAKVLLSSGSYGQGSSGKSSGSSYSSYSQGSLSGGSSLGSSQSLGQGSSGKSSGSSYISYSQGSSGGLSLGGSSQSVGSSYSSGSLGGSSLGGSYSQKSSGSSYISHTQENLGGGSSSEEYSSHEEHHTHPKYHFKYGVEDKHTGDIKQHEESRDGDVVKGQYSLHEPDGTILTVHYTVDKKSGFNAVVERKGHATHPQHSSHH</sequence>
<dbReference type="EMBL" id="KQ971342">
    <property type="protein sequence ID" value="EFA03715.2"/>
    <property type="molecule type" value="Genomic_DNA"/>
</dbReference>
<dbReference type="GO" id="GO:0031012">
    <property type="term" value="C:extracellular matrix"/>
    <property type="evidence" value="ECO:0000318"/>
    <property type="project" value="GO_Central"/>
</dbReference>
<keyword evidence="1 2" id="KW-0193">Cuticle</keyword>
<dbReference type="InterPro" id="IPR031311">
    <property type="entry name" value="CHIT_BIND_RR_consensus"/>
</dbReference>
<evidence type="ECO:0000313" key="6">
    <source>
        <dbReference type="Proteomes" id="UP000007266"/>
    </source>
</evidence>
<feature type="region of interest" description="Disordered" evidence="3">
    <location>
        <begin position="409"/>
        <end position="428"/>
    </location>
</feature>
<evidence type="ECO:0000256" key="4">
    <source>
        <dbReference type="SAM" id="SignalP"/>
    </source>
</evidence>
<dbReference type="PROSITE" id="PS00233">
    <property type="entry name" value="CHIT_BIND_RR_1"/>
    <property type="match status" value="1"/>
</dbReference>
<reference evidence="5 6" key="1">
    <citation type="journal article" date="2008" name="Nature">
        <title>The genome of the model beetle and pest Tribolium castaneum.</title>
        <authorList>
            <consortium name="Tribolium Genome Sequencing Consortium"/>
            <person name="Richards S."/>
            <person name="Gibbs R.A."/>
            <person name="Weinstock G.M."/>
            <person name="Brown S.J."/>
            <person name="Denell R."/>
            <person name="Beeman R.W."/>
            <person name="Gibbs R."/>
            <person name="Beeman R.W."/>
            <person name="Brown S.J."/>
            <person name="Bucher G."/>
            <person name="Friedrich M."/>
            <person name="Grimmelikhuijzen C.J."/>
            <person name="Klingler M."/>
            <person name="Lorenzen M."/>
            <person name="Richards S."/>
            <person name="Roth S."/>
            <person name="Schroder R."/>
            <person name="Tautz D."/>
            <person name="Zdobnov E.M."/>
            <person name="Muzny D."/>
            <person name="Gibbs R.A."/>
            <person name="Weinstock G.M."/>
            <person name="Attaway T."/>
            <person name="Bell S."/>
            <person name="Buhay C.J."/>
            <person name="Chandrabose M.N."/>
            <person name="Chavez D."/>
            <person name="Clerk-Blankenburg K.P."/>
            <person name="Cree A."/>
            <person name="Dao M."/>
            <person name="Davis C."/>
            <person name="Chacko J."/>
            <person name="Dinh H."/>
            <person name="Dugan-Rocha S."/>
            <person name="Fowler G."/>
            <person name="Garner T.T."/>
            <person name="Garnes J."/>
            <person name="Gnirke A."/>
            <person name="Hawes A."/>
            <person name="Hernandez J."/>
            <person name="Hines S."/>
            <person name="Holder M."/>
            <person name="Hume J."/>
            <person name="Jhangiani S.N."/>
            <person name="Joshi V."/>
            <person name="Khan Z.M."/>
            <person name="Jackson L."/>
            <person name="Kovar C."/>
            <person name="Kowis A."/>
            <person name="Lee S."/>
            <person name="Lewis L.R."/>
            <person name="Margolis J."/>
            <person name="Morgan M."/>
            <person name="Nazareth L.V."/>
            <person name="Nguyen N."/>
            <person name="Okwuonu G."/>
            <person name="Parker D."/>
            <person name="Richards S."/>
            <person name="Ruiz S.J."/>
            <person name="Santibanez J."/>
            <person name="Savard J."/>
            <person name="Scherer S.E."/>
            <person name="Schneider B."/>
            <person name="Sodergren E."/>
            <person name="Tautz D."/>
            <person name="Vattahil S."/>
            <person name="Villasana D."/>
            <person name="White C.S."/>
            <person name="Wright R."/>
            <person name="Park Y."/>
            <person name="Beeman R.W."/>
            <person name="Lord J."/>
            <person name="Oppert B."/>
            <person name="Lorenzen M."/>
            <person name="Brown S."/>
            <person name="Wang L."/>
            <person name="Savard J."/>
            <person name="Tautz D."/>
            <person name="Richards S."/>
            <person name="Weinstock G."/>
            <person name="Gibbs R.A."/>
            <person name="Liu Y."/>
            <person name="Worley K."/>
            <person name="Weinstock G."/>
            <person name="Elsik C.G."/>
            <person name="Reese J.T."/>
            <person name="Elhaik E."/>
            <person name="Landan G."/>
            <person name="Graur D."/>
            <person name="Arensburger P."/>
            <person name="Atkinson P."/>
            <person name="Beeman R.W."/>
            <person name="Beidler J."/>
            <person name="Brown S.J."/>
            <person name="Demuth J.P."/>
            <person name="Drury D.W."/>
            <person name="Du Y.Z."/>
            <person name="Fujiwara H."/>
            <person name="Lorenzen M."/>
            <person name="Maselli V."/>
            <person name="Osanai M."/>
            <person name="Park Y."/>
            <person name="Robertson H.M."/>
            <person name="Tu Z."/>
            <person name="Wang J.J."/>
            <person name="Wang S."/>
            <person name="Richards S."/>
            <person name="Song H."/>
            <person name="Zhang L."/>
            <person name="Sodergren E."/>
            <person name="Werner D."/>
            <person name="Stanke M."/>
            <person name="Morgenstern B."/>
            <person name="Solovyev V."/>
            <person name="Kosarev P."/>
            <person name="Brown G."/>
            <person name="Chen H.C."/>
            <person name="Ermolaeva O."/>
            <person name="Hlavina W."/>
            <person name="Kapustin Y."/>
            <person name="Kiryutin B."/>
            <person name="Kitts P."/>
            <person name="Maglott D."/>
            <person name="Pruitt K."/>
            <person name="Sapojnikov V."/>
            <person name="Souvorov A."/>
            <person name="Mackey A.J."/>
            <person name="Waterhouse R.M."/>
            <person name="Wyder S."/>
            <person name="Zdobnov E.M."/>
            <person name="Zdobnov E.M."/>
            <person name="Wyder S."/>
            <person name="Kriventseva E.V."/>
            <person name="Kadowaki T."/>
            <person name="Bork P."/>
            <person name="Aranda M."/>
            <person name="Bao R."/>
            <person name="Beermann A."/>
            <person name="Berns N."/>
            <person name="Bolognesi R."/>
            <person name="Bonneton F."/>
            <person name="Bopp D."/>
            <person name="Brown S.J."/>
            <person name="Bucher G."/>
            <person name="Butts T."/>
            <person name="Chaumot A."/>
            <person name="Denell R.E."/>
            <person name="Ferrier D.E."/>
            <person name="Friedrich M."/>
            <person name="Gordon C.M."/>
            <person name="Jindra M."/>
            <person name="Klingler M."/>
            <person name="Lan Q."/>
            <person name="Lattorff H.M."/>
            <person name="Laudet V."/>
            <person name="von Levetsow C."/>
            <person name="Liu Z."/>
            <person name="Lutz R."/>
            <person name="Lynch J.A."/>
            <person name="da Fonseca R.N."/>
            <person name="Posnien N."/>
            <person name="Reuter R."/>
            <person name="Roth S."/>
            <person name="Savard J."/>
            <person name="Schinko J.B."/>
            <person name="Schmitt C."/>
            <person name="Schoppmeier M."/>
            <person name="Schroder R."/>
            <person name="Shippy T.D."/>
            <person name="Simonnet F."/>
            <person name="Marques-Souza H."/>
            <person name="Tautz D."/>
            <person name="Tomoyasu Y."/>
            <person name="Trauner J."/>
            <person name="Van der Zee M."/>
            <person name="Vervoort M."/>
            <person name="Wittkopp N."/>
            <person name="Wimmer E.A."/>
            <person name="Yang X."/>
            <person name="Jones A.K."/>
            <person name="Sattelle D.B."/>
            <person name="Ebert P.R."/>
            <person name="Nelson D."/>
            <person name="Scott J.G."/>
            <person name="Beeman R.W."/>
            <person name="Muthukrishnan S."/>
            <person name="Kramer K.J."/>
            <person name="Arakane Y."/>
            <person name="Beeman R.W."/>
            <person name="Zhu Q."/>
            <person name="Hogenkamp D."/>
            <person name="Dixit R."/>
            <person name="Oppert B."/>
            <person name="Jiang H."/>
            <person name="Zou Z."/>
            <person name="Marshall J."/>
            <person name="Elpidina E."/>
            <person name="Vinokurov K."/>
            <person name="Oppert C."/>
            <person name="Zou Z."/>
            <person name="Evans J."/>
            <person name="Lu Z."/>
            <person name="Zhao P."/>
            <person name="Sumathipala N."/>
            <person name="Altincicek B."/>
            <person name="Vilcinskas A."/>
            <person name="Williams M."/>
            <person name="Hultmark D."/>
            <person name="Hetru C."/>
            <person name="Jiang H."/>
            <person name="Grimmelikhuijzen C.J."/>
            <person name="Hauser F."/>
            <person name="Cazzamali G."/>
            <person name="Williamson M."/>
            <person name="Park Y."/>
            <person name="Li B."/>
            <person name="Tanaka Y."/>
            <person name="Predel R."/>
            <person name="Neupert S."/>
            <person name="Schachtner J."/>
            <person name="Verleyen P."/>
            <person name="Raible F."/>
            <person name="Bork P."/>
            <person name="Friedrich M."/>
            <person name="Walden K.K."/>
            <person name="Robertson H.M."/>
            <person name="Angeli S."/>
            <person name="Foret S."/>
            <person name="Bucher G."/>
            <person name="Schuetz S."/>
            <person name="Maleszka R."/>
            <person name="Wimmer E.A."/>
            <person name="Beeman R.W."/>
            <person name="Lorenzen M."/>
            <person name="Tomoyasu Y."/>
            <person name="Miller S.C."/>
            <person name="Grossmann D."/>
            <person name="Bucher G."/>
        </authorList>
    </citation>
    <scope>NUCLEOTIDE SEQUENCE [LARGE SCALE GENOMIC DNA]</scope>
    <source>
        <strain evidence="5 6">Georgia GA2</strain>
    </source>
</reference>
<dbReference type="Proteomes" id="UP000007266">
    <property type="component" value="Linkage group 5"/>
</dbReference>
<evidence type="ECO:0000256" key="2">
    <source>
        <dbReference type="PROSITE-ProRule" id="PRU00497"/>
    </source>
</evidence>
<gene>
    <name evidence="5" type="primary">AUGUSTUS-3.0.2_13820</name>
    <name evidence="5" type="ORF">TcasGA2_TC013820</name>
</gene>
<dbReference type="AlphaFoldDB" id="D6WJ05"/>
<dbReference type="InParanoid" id="D6WJ05"/>
<feature type="chain" id="PRO_5007310707" description="Pupal cuticle protein Edg-84A-like Protein" evidence="4">
    <location>
        <begin position="19"/>
        <end position="576"/>
    </location>
</feature>
<organism evidence="5 6">
    <name type="scientific">Tribolium castaneum</name>
    <name type="common">Red flour beetle</name>
    <dbReference type="NCBI Taxonomy" id="7070"/>
    <lineage>
        <taxon>Eukaryota</taxon>
        <taxon>Metazoa</taxon>
        <taxon>Ecdysozoa</taxon>
        <taxon>Arthropoda</taxon>
        <taxon>Hexapoda</taxon>
        <taxon>Insecta</taxon>
        <taxon>Pterygota</taxon>
        <taxon>Neoptera</taxon>
        <taxon>Endopterygota</taxon>
        <taxon>Coleoptera</taxon>
        <taxon>Polyphaga</taxon>
        <taxon>Cucujiformia</taxon>
        <taxon>Tenebrionidae</taxon>
        <taxon>Tenebrionidae incertae sedis</taxon>
        <taxon>Tribolium</taxon>
    </lineage>
</organism>
<feature type="region of interest" description="Disordered" evidence="3">
    <location>
        <begin position="460"/>
        <end position="501"/>
    </location>
</feature>
<dbReference type="GO" id="GO:0042302">
    <property type="term" value="F:structural constituent of cuticle"/>
    <property type="evidence" value="ECO:0007669"/>
    <property type="project" value="UniProtKB-UniRule"/>
</dbReference>
<dbReference type="PANTHER" id="PTHR12236:SF75">
    <property type="entry name" value="CUTICULAR PROTEIN 62BB, ISOFORM A"/>
    <property type="match status" value="1"/>
</dbReference>
<dbReference type="PROSITE" id="PS51155">
    <property type="entry name" value="CHIT_BIND_RR_2"/>
    <property type="match status" value="2"/>
</dbReference>
<dbReference type="HOGENOM" id="CLU_569037_0_0_1"/>
<evidence type="ECO:0000313" key="5">
    <source>
        <dbReference type="EMBL" id="EFA03715.2"/>
    </source>
</evidence>
<dbReference type="InterPro" id="IPR051217">
    <property type="entry name" value="Insect_Cuticle_Struc_Prot"/>
</dbReference>
<accession>D6WJ05</accession>
<evidence type="ECO:0008006" key="7">
    <source>
        <dbReference type="Google" id="ProtNLM"/>
    </source>
</evidence>
<keyword evidence="6" id="KW-1185">Reference proteome</keyword>
<feature type="compositionally biased region" description="Low complexity" evidence="3">
    <location>
        <begin position="464"/>
        <end position="478"/>
    </location>
</feature>
<protein>
    <recommendedName>
        <fullName evidence="7">Pupal cuticle protein Edg-84A-like Protein</fullName>
    </recommendedName>
</protein>
<feature type="compositionally biased region" description="Low complexity" evidence="3">
    <location>
        <begin position="410"/>
        <end position="428"/>
    </location>
</feature>
<evidence type="ECO:0000256" key="3">
    <source>
        <dbReference type="SAM" id="MobiDB-lite"/>
    </source>
</evidence>
<dbReference type="PANTHER" id="PTHR12236">
    <property type="entry name" value="STRUCTURAL CONTITUENT OF CUTICLE"/>
    <property type="match status" value="1"/>
</dbReference>
<proteinExistence type="predicted"/>
<name>D6WJ05_TRICA</name>
<reference evidence="5 6" key="2">
    <citation type="journal article" date="2010" name="Nucleic Acids Res.">
        <title>BeetleBase in 2010: revisions to provide comprehensive genomic information for Tribolium castaneum.</title>
        <authorList>
            <person name="Kim H.S."/>
            <person name="Murphy T."/>
            <person name="Xia J."/>
            <person name="Caragea D."/>
            <person name="Park Y."/>
            <person name="Beeman R.W."/>
            <person name="Lorenzen M.D."/>
            <person name="Butcher S."/>
            <person name="Manak J.R."/>
            <person name="Brown S.J."/>
        </authorList>
    </citation>
    <scope>GENOME REANNOTATION</scope>
    <source>
        <strain evidence="5 6">Georgia GA2</strain>
    </source>
</reference>
<dbReference type="PRINTS" id="PR00947">
    <property type="entry name" value="CUTICLE"/>
</dbReference>
<dbReference type="InterPro" id="IPR000618">
    <property type="entry name" value="Insect_cuticle"/>
</dbReference>